<name>M0ND58_9EURY</name>
<dbReference type="eggNOG" id="arCOG08438">
    <property type="taxonomic scope" value="Archaea"/>
</dbReference>
<evidence type="ECO:0000313" key="3">
    <source>
        <dbReference type="Proteomes" id="UP000011680"/>
    </source>
</evidence>
<dbReference type="SUPFAM" id="SSF54427">
    <property type="entry name" value="NTF2-like"/>
    <property type="match status" value="1"/>
</dbReference>
<dbReference type="OrthoDB" id="236062at2157"/>
<dbReference type="CDD" id="cd00667">
    <property type="entry name" value="ring_hydroxylating_dioxygenases_beta"/>
    <property type="match status" value="1"/>
</dbReference>
<dbReference type="STRING" id="1227457.C451_05810"/>
<dbReference type="GO" id="GO:0019380">
    <property type="term" value="P:3-phenylpropionate catabolic process"/>
    <property type="evidence" value="ECO:0007669"/>
    <property type="project" value="TreeGrafter"/>
</dbReference>
<evidence type="ECO:0000256" key="1">
    <source>
        <dbReference type="ARBA" id="ARBA00023002"/>
    </source>
</evidence>
<keyword evidence="3" id="KW-1185">Reference proteome</keyword>
<proteinExistence type="predicted"/>
<dbReference type="PANTHER" id="PTHR41534">
    <property type="entry name" value="BLR3401 PROTEIN"/>
    <property type="match status" value="1"/>
</dbReference>
<comment type="caution">
    <text evidence="2">The sequence shown here is derived from an EMBL/GenBank/DDBJ whole genome shotgun (WGS) entry which is preliminary data.</text>
</comment>
<reference evidence="2 3" key="1">
    <citation type="journal article" date="2014" name="PLoS Genet.">
        <title>Phylogenetically driven sequencing of extremely halophilic archaea reveals strategies for static and dynamic osmo-response.</title>
        <authorList>
            <person name="Becker E.A."/>
            <person name="Seitzer P.M."/>
            <person name="Tritt A."/>
            <person name="Larsen D."/>
            <person name="Krusor M."/>
            <person name="Yao A.I."/>
            <person name="Wu D."/>
            <person name="Madern D."/>
            <person name="Eisen J.A."/>
            <person name="Darling A.E."/>
            <person name="Facciotti M.T."/>
        </authorList>
    </citation>
    <scope>NUCLEOTIDE SEQUENCE [LARGE SCALE GENOMIC DNA]</scope>
    <source>
        <strain evidence="2 3">JCM 13552</strain>
    </source>
</reference>
<dbReference type="Pfam" id="PF00866">
    <property type="entry name" value="Ring_hydroxyl_B"/>
    <property type="match status" value="1"/>
</dbReference>
<keyword evidence="2" id="KW-0223">Dioxygenase</keyword>
<dbReference type="AlphaFoldDB" id="M0ND58"/>
<gene>
    <name evidence="2" type="ORF">C451_05810</name>
</gene>
<keyword evidence="1" id="KW-0560">Oxidoreductase</keyword>
<protein>
    <submittedName>
        <fullName evidence="2">Small terminal subunit of phenylpropionate dioxygenase</fullName>
    </submittedName>
</protein>
<sequence>MTNHELRLDCEDFLHHEAELLDDKRLHDWFDLLTEDIEYKVPRRVTRERSSERSEFSGKGFLYRDDHGTLATRVERFDNDYAWAENPPSRTRRFVSNIRVNELPNDDKDDVTVKSNLMFYRSQGDTADHDLIVGEREDRLRRVDDGFKLADRTVYLDQTVLASRNMSFFL</sequence>
<dbReference type="PATRIC" id="fig|1227457.3.peg.1030"/>
<accession>M0ND58</accession>
<dbReference type="Proteomes" id="UP000011680">
    <property type="component" value="Unassembled WGS sequence"/>
</dbReference>
<evidence type="ECO:0000313" key="2">
    <source>
        <dbReference type="EMBL" id="EMA54999.1"/>
    </source>
</evidence>
<dbReference type="RefSeq" id="WP_007738588.1">
    <property type="nucleotide sequence ID" value="NZ_AOMF01000119.1"/>
</dbReference>
<dbReference type="Gene3D" id="3.10.450.50">
    <property type="match status" value="1"/>
</dbReference>
<dbReference type="EMBL" id="AOMF01000119">
    <property type="protein sequence ID" value="EMA54999.1"/>
    <property type="molecule type" value="Genomic_DNA"/>
</dbReference>
<organism evidence="2 3">
    <name type="scientific">Halococcus thailandensis JCM 13552</name>
    <dbReference type="NCBI Taxonomy" id="1227457"/>
    <lineage>
        <taxon>Archaea</taxon>
        <taxon>Methanobacteriati</taxon>
        <taxon>Methanobacteriota</taxon>
        <taxon>Stenosarchaea group</taxon>
        <taxon>Halobacteria</taxon>
        <taxon>Halobacteriales</taxon>
        <taxon>Halococcaceae</taxon>
        <taxon>Halococcus</taxon>
    </lineage>
</organism>
<dbReference type="InterPro" id="IPR000391">
    <property type="entry name" value="Rng_hydr_dOase-bsu"/>
</dbReference>
<dbReference type="PANTHER" id="PTHR41534:SF2">
    <property type="entry name" value="3-PHENYLPROPIONATE_CINNAMIC ACID DIOXYGENASE SUBUNIT BETA"/>
    <property type="match status" value="1"/>
</dbReference>
<dbReference type="GO" id="GO:0051213">
    <property type="term" value="F:dioxygenase activity"/>
    <property type="evidence" value="ECO:0007669"/>
    <property type="project" value="UniProtKB-KW"/>
</dbReference>
<dbReference type="InterPro" id="IPR032710">
    <property type="entry name" value="NTF2-like_dom_sf"/>
</dbReference>
<dbReference type="NCBIfam" id="NF007479">
    <property type="entry name" value="PRK10069.1"/>
    <property type="match status" value="1"/>
</dbReference>